<accession>A0ABW5AQU5</accession>
<keyword evidence="3" id="KW-1185">Reference proteome</keyword>
<dbReference type="InterPro" id="IPR036515">
    <property type="entry name" value="Transposase_17_sf"/>
</dbReference>
<sequence>MTIDGGIFFFTVVLADRSSTLLVDHIARLRRIHESVRKRLPFEVVAVCVLPDHIHVIWALPVHDSNYSLRWSLIKSGFSRGLVVDTVRSPSKARKRERGVWQRRYWEHTIRDDADLARHVDYIHFNPVRHGHVSRVVDWPYSSFHRYVRDGILASDWAGDALDLGGQFGE</sequence>
<name>A0ABW5AQU5_9BRAD</name>
<dbReference type="PANTHER" id="PTHR36966:SF1">
    <property type="entry name" value="REP-ASSOCIATED TYROSINE TRANSPOSASE"/>
    <property type="match status" value="1"/>
</dbReference>
<gene>
    <name evidence="2" type="ORF">ACFSOX_20570</name>
</gene>
<dbReference type="EMBL" id="JBHUIW010000030">
    <property type="protein sequence ID" value="MFD2184556.1"/>
    <property type="molecule type" value="Genomic_DNA"/>
</dbReference>
<feature type="domain" description="Transposase IS200-like" evidence="1">
    <location>
        <begin position="3"/>
        <end position="126"/>
    </location>
</feature>
<dbReference type="InterPro" id="IPR002686">
    <property type="entry name" value="Transposase_17"/>
</dbReference>
<dbReference type="InterPro" id="IPR052715">
    <property type="entry name" value="RAYT_transposase"/>
</dbReference>
<dbReference type="Pfam" id="PF01797">
    <property type="entry name" value="Y1_Tnp"/>
    <property type="match status" value="1"/>
</dbReference>
<dbReference type="NCBIfam" id="NF047646">
    <property type="entry name" value="REP_Tyr_transpos"/>
    <property type="match status" value="1"/>
</dbReference>
<dbReference type="SMART" id="SM01321">
    <property type="entry name" value="Y1_Tnp"/>
    <property type="match status" value="1"/>
</dbReference>
<dbReference type="PANTHER" id="PTHR36966">
    <property type="entry name" value="REP-ASSOCIATED TYROSINE TRANSPOSASE"/>
    <property type="match status" value="1"/>
</dbReference>
<reference evidence="3" key="1">
    <citation type="journal article" date="2019" name="Int. J. Syst. Evol. Microbiol.">
        <title>The Global Catalogue of Microorganisms (GCM) 10K type strain sequencing project: providing services to taxonomists for standard genome sequencing and annotation.</title>
        <authorList>
            <consortium name="The Broad Institute Genomics Platform"/>
            <consortium name="The Broad Institute Genome Sequencing Center for Infectious Disease"/>
            <person name="Wu L."/>
            <person name="Ma J."/>
        </authorList>
    </citation>
    <scope>NUCLEOTIDE SEQUENCE [LARGE SCALE GENOMIC DNA]</scope>
    <source>
        <strain evidence="3">CGMCC 1.6774</strain>
    </source>
</reference>
<comment type="caution">
    <text evidence="2">The sequence shown here is derived from an EMBL/GenBank/DDBJ whole genome shotgun (WGS) entry which is preliminary data.</text>
</comment>
<dbReference type="SUPFAM" id="SSF143422">
    <property type="entry name" value="Transposase IS200-like"/>
    <property type="match status" value="1"/>
</dbReference>
<protein>
    <submittedName>
        <fullName evidence="2">Transposase</fullName>
    </submittedName>
</protein>
<organism evidence="2 3">
    <name type="scientific">Rhodoplanes azumiensis</name>
    <dbReference type="NCBI Taxonomy" id="1897628"/>
    <lineage>
        <taxon>Bacteria</taxon>
        <taxon>Pseudomonadati</taxon>
        <taxon>Pseudomonadota</taxon>
        <taxon>Alphaproteobacteria</taxon>
        <taxon>Hyphomicrobiales</taxon>
        <taxon>Nitrobacteraceae</taxon>
        <taxon>Rhodoplanes</taxon>
    </lineage>
</organism>
<evidence type="ECO:0000313" key="3">
    <source>
        <dbReference type="Proteomes" id="UP001597314"/>
    </source>
</evidence>
<dbReference type="Gene3D" id="3.30.70.1290">
    <property type="entry name" value="Transposase IS200-like"/>
    <property type="match status" value="1"/>
</dbReference>
<evidence type="ECO:0000313" key="2">
    <source>
        <dbReference type="EMBL" id="MFD2184556.1"/>
    </source>
</evidence>
<dbReference type="Proteomes" id="UP001597314">
    <property type="component" value="Unassembled WGS sequence"/>
</dbReference>
<evidence type="ECO:0000259" key="1">
    <source>
        <dbReference type="SMART" id="SM01321"/>
    </source>
</evidence>
<proteinExistence type="predicted"/>